<dbReference type="EMBL" id="BPLR01014885">
    <property type="protein sequence ID" value="GIY72025.1"/>
    <property type="molecule type" value="Genomic_DNA"/>
</dbReference>
<dbReference type="AlphaFoldDB" id="A0AAV4VNU4"/>
<dbReference type="Proteomes" id="UP001054945">
    <property type="component" value="Unassembled WGS sequence"/>
</dbReference>
<sequence length="78" mass="8663">MNRILKRIKTTKRISDSGLVNGRNSSVGVLLHNPCPSVRRLFQCQGEGRVGIERIVIANFSRQSYCLNCDEVGGVIMT</sequence>
<evidence type="ECO:0000313" key="1">
    <source>
        <dbReference type="EMBL" id="GIY72025.1"/>
    </source>
</evidence>
<keyword evidence="2" id="KW-1185">Reference proteome</keyword>
<accession>A0AAV4VNU4</accession>
<gene>
    <name evidence="1" type="ORF">CEXT_358151</name>
</gene>
<reference evidence="1 2" key="1">
    <citation type="submission" date="2021-06" db="EMBL/GenBank/DDBJ databases">
        <title>Caerostris extrusa draft genome.</title>
        <authorList>
            <person name="Kono N."/>
            <person name="Arakawa K."/>
        </authorList>
    </citation>
    <scope>NUCLEOTIDE SEQUENCE [LARGE SCALE GENOMIC DNA]</scope>
</reference>
<comment type="caution">
    <text evidence="1">The sequence shown here is derived from an EMBL/GenBank/DDBJ whole genome shotgun (WGS) entry which is preliminary data.</text>
</comment>
<protein>
    <submittedName>
        <fullName evidence="1">Uncharacterized protein</fullName>
    </submittedName>
</protein>
<evidence type="ECO:0000313" key="2">
    <source>
        <dbReference type="Proteomes" id="UP001054945"/>
    </source>
</evidence>
<proteinExistence type="predicted"/>
<organism evidence="1 2">
    <name type="scientific">Caerostris extrusa</name>
    <name type="common">Bark spider</name>
    <name type="synonym">Caerostris bankana</name>
    <dbReference type="NCBI Taxonomy" id="172846"/>
    <lineage>
        <taxon>Eukaryota</taxon>
        <taxon>Metazoa</taxon>
        <taxon>Ecdysozoa</taxon>
        <taxon>Arthropoda</taxon>
        <taxon>Chelicerata</taxon>
        <taxon>Arachnida</taxon>
        <taxon>Araneae</taxon>
        <taxon>Araneomorphae</taxon>
        <taxon>Entelegynae</taxon>
        <taxon>Araneoidea</taxon>
        <taxon>Araneidae</taxon>
        <taxon>Caerostris</taxon>
    </lineage>
</organism>
<name>A0AAV4VNU4_CAEEX</name>